<dbReference type="AlphaFoldDB" id="A0A5K8B3I2"/>
<keyword evidence="1" id="KW-1133">Transmembrane helix</keyword>
<dbReference type="Proteomes" id="UP000791440">
    <property type="component" value="Unassembled WGS sequence"/>
</dbReference>
<name>A0A5K8B3I2_MANSE</name>
<sequence length="335" mass="38943">MFEKMTTKERKLKSLDLQKTTVSKAMFIFFVLIHVIFCLDFGFIRFKSSKAKLVFKALTLFLSAVIVSTCFISFYLSSDIHTHITSSMHLLRYIIYVFILSFRNDSTLFDLQETLNIINSKYGYTSFKLDIKIILCTLSIFMFDTVLAIMKYTLIDPNCEILKPLSLLIIVPIIAIDFVLIVYFFLFYSVFCHLRVFSLHLPKSDIVVSQTVYKEFVDITEKTRKVFDCACSQIKFRILSFVIIKMAILTFAPVLACEKLAFQAEDIKAILHDRLLEEKNECNVKYIKRFINYVAARPIASRALKIVPLNFSLIIIILQLCIDYIIITIQFSHLY</sequence>
<dbReference type="OrthoDB" id="7477935at2759"/>
<keyword evidence="2" id="KW-0675">Receptor</keyword>
<feature type="transmembrane region" description="Helical" evidence="1">
    <location>
        <begin position="53"/>
        <end position="76"/>
    </location>
</feature>
<feature type="transmembrane region" description="Helical" evidence="1">
    <location>
        <begin position="167"/>
        <end position="191"/>
    </location>
</feature>
<reference evidence="3" key="3">
    <citation type="submission" date="2020-12" db="EMBL/GenBank/DDBJ databases">
        <authorList>
            <person name="Kanost M."/>
        </authorList>
    </citation>
    <scope>NUCLEOTIDE SEQUENCE</scope>
</reference>
<keyword evidence="1" id="KW-0472">Membrane</keyword>
<keyword evidence="4" id="KW-1185">Reference proteome</keyword>
<organism evidence="2">
    <name type="scientific">Manduca sexta</name>
    <name type="common">Tobacco hawkmoth</name>
    <name type="synonym">Tobacco hornworm</name>
    <dbReference type="NCBI Taxonomy" id="7130"/>
    <lineage>
        <taxon>Eukaryota</taxon>
        <taxon>Metazoa</taxon>
        <taxon>Ecdysozoa</taxon>
        <taxon>Arthropoda</taxon>
        <taxon>Hexapoda</taxon>
        <taxon>Insecta</taxon>
        <taxon>Pterygota</taxon>
        <taxon>Neoptera</taxon>
        <taxon>Endopterygota</taxon>
        <taxon>Lepidoptera</taxon>
        <taxon>Glossata</taxon>
        <taxon>Ditrysia</taxon>
        <taxon>Bombycoidea</taxon>
        <taxon>Sphingidae</taxon>
        <taxon>Sphinginae</taxon>
        <taxon>Sphingini</taxon>
        <taxon>Manduca</taxon>
    </lineage>
</organism>
<evidence type="ECO:0000256" key="1">
    <source>
        <dbReference type="SAM" id="Phobius"/>
    </source>
</evidence>
<evidence type="ECO:0000313" key="4">
    <source>
        <dbReference type="Proteomes" id="UP000791440"/>
    </source>
</evidence>
<dbReference type="EMBL" id="LN885213">
    <property type="protein sequence ID" value="CUQ99361.1"/>
    <property type="molecule type" value="mRNA"/>
</dbReference>
<feature type="transmembrane region" description="Helical" evidence="1">
    <location>
        <begin position="307"/>
        <end position="331"/>
    </location>
</feature>
<protein>
    <submittedName>
        <fullName evidence="2">Gustatory receptor 20</fullName>
    </submittedName>
</protein>
<evidence type="ECO:0000313" key="3">
    <source>
        <dbReference type="EMBL" id="KAG6443572.1"/>
    </source>
</evidence>
<feature type="transmembrane region" description="Helical" evidence="1">
    <location>
        <begin position="133"/>
        <end position="155"/>
    </location>
</feature>
<proteinExistence type="evidence at transcript level"/>
<reference evidence="2" key="1">
    <citation type="journal article" date="2015" name="Insect Biochem. Mol. Biol.">
        <title>A reference gene set for chemosensory receptor genes of Manduca sexta.</title>
        <authorList>
            <person name="Koenig C."/>
            <person name="Hirsh A."/>
            <person name="Bucks S."/>
            <person name="Klinner C."/>
            <person name="Vogel H."/>
            <person name="Shukla A."/>
            <person name="Mansfield J.H."/>
            <person name="Morton B."/>
            <person name="Hansson B.S."/>
            <person name="Grosse-Wilde E."/>
        </authorList>
    </citation>
    <scope>NUCLEOTIDE SEQUENCE</scope>
</reference>
<dbReference type="EMBL" id="JH668303">
    <property type="protein sequence ID" value="KAG6443573.1"/>
    <property type="molecule type" value="Genomic_DNA"/>
</dbReference>
<gene>
    <name evidence="2" type="primary">GR20</name>
    <name evidence="3" type="ORF">O3G_MSEX002925</name>
</gene>
<evidence type="ECO:0000313" key="2">
    <source>
        <dbReference type="EMBL" id="CUQ99361.1"/>
    </source>
</evidence>
<keyword evidence="1" id="KW-0812">Transmembrane</keyword>
<dbReference type="EMBL" id="JH668303">
    <property type="protein sequence ID" value="KAG6443572.1"/>
    <property type="molecule type" value="Genomic_DNA"/>
</dbReference>
<feature type="transmembrane region" description="Helical" evidence="1">
    <location>
        <begin position="25"/>
        <end position="46"/>
    </location>
</feature>
<reference evidence="3" key="2">
    <citation type="journal article" date="2016" name="Insect Biochem. Mol. Biol.">
        <title>Multifaceted biological insights from a draft genome sequence of the tobacco hornworm moth, Manduca sexta.</title>
        <authorList>
            <person name="Kanost M.R."/>
            <person name="Arrese E.L."/>
            <person name="Cao X."/>
            <person name="Chen Y.R."/>
            <person name="Chellapilla S."/>
            <person name="Goldsmith M.R."/>
            <person name="Grosse-Wilde E."/>
            <person name="Heckel D.G."/>
            <person name="Herndon N."/>
            <person name="Jiang H."/>
            <person name="Papanicolaou A."/>
            <person name="Qu J."/>
            <person name="Soulages J.L."/>
            <person name="Vogel H."/>
            <person name="Walters J."/>
            <person name="Waterhouse R.M."/>
            <person name="Ahn S.J."/>
            <person name="Almeida F.C."/>
            <person name="An C."/>
            <person name="Aqrawi P."/>
            <person name="Bretschneider A."/>
            <person name="Bryant W.B."/>
            <person name="Bucks S."/>
            <person name="Chao H."/>
            <person name="Chevignon G."/>
            <person name="Christen J.M."/>
            <person name="Clarke D.F."/>
            <person name="Dittmer N.T."/>
            <person name="Ferguson L.C.F."/>
            <person name="Garavelou S."/>
            <person name="Gordon K.H.J."/>
            <person name="Gunaratna R.T."/>
            <person name="Han Y."/>
            <person name="Hauser F."/>
            <person name="He Y."/>
            <person name="Heidel-Fischer H."/>
            <person name="Hirsh A."/>
            <person name="Hu Y."/>
            <person name="Jiang H."/>
            <person name="Kalra D."/>
            <person name="Klinner C."/>
            <person name="Konig C."/>
            <person name="Kovar C."/>
            <person name="Kroll A.R."/>
            <person name="Kuwar S.S."/>
            <person name="Lee S.L."/>
            <person name="Lehman R."/>
            <person name="Li K."/>
            <person name="Li Z."/>
            <person name="Liang H."/>
            <person name="Lovelace S."/>
            <person name="Lu Z."/>
            <person name="Mansfield J.H."/>
            <person name="McCulloch K.J."/>
            <person name="Mathew T."/>
            <person name="Morton B."/>
            <person name="Muzny D.M."/>
            <person name="Neunemann D."/>
            <person name="Ongeri F."/>
            <person name="Pauchet Y."/>
            <person name="Pu L.L."/>
            <person name="Pyrousis I."/>
            <person name="Rao X.J."/>
            <person name="Redding A."/>
            <person name="Roesel C."/>
            <person name="Sanchez-Gracia A."/>
            <person name="Schaack S."/>
            <person name="Shukla A."/>
            <person name="Tetreau G."/>
            <person name="Wang Y."/>
            <person name="Xiong G.H."/>
            <person name="Traut W."/>
            <person name="Walsh T.K."/>
            <person name="Worley K.C."/>
            <person name="Wu D."/>
            <person name="Wu W."/>
            <person name="Wu Y.Q."/>
            <person name="Zhang X."/>
            <person name="Zou Z."/>
            <person name="Zucker H."/>
            <person name="Briscoe A.D."/>
            <person name="Burmester T."/>
            <person name="Clem R.J."/>
            <person name="Feyereisen R."/>
            <person name="Grimmelikhuijzen C.J.P."/>
            <person name="Hamodrakas S.J."/>
            <person name="Hansson B.S."/>
            <person name="Huguet E."/>
            <person name="Jermiin L.S."/>
            <person name="Lan Q."/>
            <person name="Lehman H.K."/>
            <person name="Lorenzen M."/>
            <person name="Merzendorfer H."/>
            <person name="Michalopoulos I."/>
            <person name="Morton D.B."/>
            <person name="Muthukrishnan S."/>
            <person name="Oakeshott J.G."/>
            <person name="Palmer W."/>
            <person name="Park Y."/>
            <person name="Passarelli A.L."/>
            <person name="Rozas J."/>
            <person name="Schwartz L.M."/>
            <person name="Smith W."/>
            <person name="Southgate A."/>
            <person name="Vilcinskas A."/>
            <person name="Vogt R."/>
            <person name="Wang P."/>
            <person name="Werren J."/>
            <person name="Yu X.Q."/>
            <person name="Zhou J.J."/>
            <person name="Brown S.J."/>
            <person name="Scherer S.E."/>
            <person name="Richards S."/>
            <person name="Blissard G.W."/>
        </authorList>
    </citation>
    <scope>NUCLEOTIDE SEQUENCE</scope>
</reference>
<accession>A0A5K8B3I2</accession>